<comment type="caution">
    <text evidence="6">The sequence shown here is derived from an EMBL/GenBank/DDBJ whole genome shotgun (WGS) entry which is preliminary data.</text>
</comment>
<dbReference type="RefSeq" id="WP_034643239.1">
    <property type="nucleotide sequence ID" value="NZ_ARZX01000001.1"/>
</dbReference>
<evidence type="ECO:0000256" key="1">
    <source>
        <dbReference type="ARBA" id="ARBA00022741"/>
    </source>
</evidence>
<reference evidence="6 7" key="1">
    <citation type="journal article" date="2014" name="Genome Announc.">
        <title>Draft Genome Sequence of the Carrageenan-Degrading Bacterium Cellulophaga sp. Strain KL-A, Isolated from Decaying Marine Algae.</title>
        <authorList>
            <person name="Shan D."/>
            <person name="Ying J."/>
            <person name="Li X."/>
            <person name="Gao Z."/>
            <person name="Wei G."/>
            <person name="Shao Z."/>
        </authorList>
    </citation>
    <scope>NUCLEOTIDE SEQUENCE [LARGE SCALE GENOMIC DNA]</scope>
    <source>
        <strain evidence="6 7">KL-A</strain>
    </source>
</reference>
<keyword evidence="7" id="KW-1185">Reference proteome</keyword>
<keyword evidence="2" id="KW-0067">ATP-binding</keyword>
<feature type="transmembrane region" description="Helical" evidence="4">
    <location>
        <begin position="26"/>
        <end position="47"/>
    </location>
</feature>
<keyword evidence="4" id="KW-0472">Membrane</keyword>
<evidence type="ECO:0000313" key="7">
    <source>
        <dbReference type="Proteomes" id="UP000019275"/>
    </source>
</evidence>
<keyword evidence="3" id="KW-0238">DNA-binding</keyword>
<keyword evidence="4" id="KW-1133">Transmembrane helix</keyword>
<organism evidence="6 7">
    <name type="scientific">Cellulophaga geojensis KL-A</name>
    <dbReference type="NCBI Taxonomy" id="1328323"/>
    <lineage>
        <taxon>Bacteria</taxon>
        <taxon>Pseudomonadati</taxon>
        <taxon>Bacteroidota</taxon>
        <taxon>Flavobacteriia</taxon>
        <taxon>Flavobacteriales</taxon>
        <taxon>Flavobacteriaceae</taxon>
        <taxon>Cellulophaga</taxon>
    </lineage>
</organism>
<feature type="domain" description="DNA mismatch repair proteins mutS family" evidence="5">
    <location>
        <begin position="415"/>
        <end position="587"/>
    </location>
</feature>
<dbReference type="InterPro" id="IPR027417">
    <property type="entry name" value="P-loop_NTPase"/>
</dbReference>
<dbReference type="Proteomes" id="UP000019275">
    <property type="component" value="Unassembled WGS sequence"/>
</dbReference>
<gene>
    <name evidence="6" type="ORF">KLA_02105</name>
</gene>
<protein>
    <submittedName>
        <fullName evidence="6">DNA mismatch repair protein MutS domain-containing protein</fullName>
    </submittedName>
</protein>
<sequence length="590" mass="66908">MKELIAFYKQNITNYKEESAKVKSKLLLSSLLRLAVFLLAGFGVYFFIGNTKAVMAVILLAIVLFVFLVSRHSDLQYVYHKFIALIKINEIEIDVLHRKFHNLPDGEEFADPLHFYSQDIDLFGKGSFYQYSNRTALEQGSEELANQFTANDIDNIAQKQNAVKELASKPKWRQEFAAIATLVKAEVSYKTIVSWMQKHTAFIPSFMRFVPTVFTVITVLFFVLYFLGFISGFFVAGWFFIGLLVTGTYFKKVSKLAADMGKIQSTFQQYQKLIVAIEDVEFTSDLLKEKRAVVVTDGKKTSAVLHEFSRILGALDQRNNMIFGFLGNGFLLWDVHQSYKIENWIKLYGHLVQDWFSVIAFFDAYNSLGNFAFNNPSYVYPTIAAKGKVLQVKNAAHPLLDPAKSIKNDITINNAEFFIVTGANMAGKSTFLRTVSLQIVMANMGLPVCGTSAEYSPIKLITSMRTTDSLTDDESYFFSELKRLKFIVDEIQNDRYFIVLDEILKGTNSTDKAIGSRKFVEKLVASQSTGIIATHDLSLCKAADELPGVKNHYFDAEIINNELHFDYKFKDGICKNMNASFLLKKMQIVD</sequence>
<evidence type="ECO:0000256" key="3">
    <source>
        <dbReference type="ARBA" id="ARBA00023125"/>
    </source>
</evidence>
<dbReference type="PANTHER" id="PTHR11361:SF99">
    <property type="entry name" value="DNA MISMATCH REPAIR PROTEIN"/>
    <property type="match status" value="1"/>
</dbReference>
<dbReference type="InterPro" id="IPR045076">
    <property type="entry name" value="MutS"/>
</dbReference>
<keyword evidence="4" id="KW-0812">Transmembrane</keyword>
<dbReference type="PANTHER" id="PTHR11361">
    <property type="entry name" value="DNA MISMATCH REPAIR PROTEIN MUTS FAMILY MEMBER"/>
    <property type="match status" value="1"/>
</dbReference>
<dbReference type="SUPFAM" id="SSF52540">
    <property type="entry name" value="P-loop containing nucleoside triphosphate hydrolases"/>
    <property type="match status" value="1"/>
</dbReference>
<evidence type="ECO:0000256" key="4">
    <source>
        <dbReference type="SAM" id="Phobius"/>
    </source>
</evidence>
<accession>A0ABP3BCA2</accession>
<dbReference type="SMART" id="SM00534">
    <property type="entry name" value="MUTSac"/>
    <property type="match status" value="1"/>
</dbReference>
<evidence type="ECO:0000313" key="6">
    <source>
        <dbReference type="EMBL" id="EWH15314.1"/>
    </source>
</evidence>
<name>A0ABP3BCA2_9FLAO</name>
<dbReference type="Pfam" id="PF00488">
    <property type="entry name" value="MutS_V"/>
    <property type="match status" value="1"/>
</dbReference>
<dbReference type="InterPro" id="IPR000432">
    <property type="entry name" value="DNA_mismatch_repair_MutS_C"/>
</dbReference>
<keyword evidence="1" id="KW-0547">Nucleotide-binding</keyword>
<evidence type="ECO:0000259" key="5">
    <source>
        <dbReference type="SMART" id="SM00534"/>
    </source>
</evidence>
<proteinExistence type="predicted"/>
<dbReference type="EMBL" id="ARZX01000001">
    <property type="protein sequence ID" value="EWH15314.1"/>
    <property type="molecule type" value="Genomic_DNA"/>
</dbReference>
<evidence type="ECO:0000256" key="2">
    <source>
        <dbReference type="ARBA" id="ARBA00022840"/>
    </source>
</evidence>
<dbReference type="Gene3D" id="3.40.50.300">
    <property type="entry name" value="P-loop containing nucleotide triphosphate hydrolases"/>
    <property type="match status" value="1"/>
</dbReference>
<feature type="transmembrane region" description="Helical" evidence="4">
    <location>
        <begin position="53"/>
        <end position="70"/>
    </location>
</feature>